<accession>A0A382LNL7</accession>
<name>A0A382LNL7_9ZZZZ</name>
<keyword evidence="1" id="KW-0472">Membrane</keyword>
<feature type="transmembrane region" description="Helical" evidence="1">
    <location>
        <begin position="6"/>
        <end position="25"/>
    </location>
</feature>
<protein>
    <submittedName>
        <fullName evidence="2">Uncharacterized protein</fullName>
    </submittedName>
</protein>
<dbReference type="AlphaFoldDB" id="A0A382LNL7"/>
<proteinExistence type="predicted"/>
<organism evidence="2">
    <name type="scientific">marine metagenome</name>
    <dbReference type="NCBI Taxonomy" id="408172"/>
    <lineage>
        <taxon>unclassified sequences</taxon>
        <taxon>metagenomes</taxon>
        <taxon>ecological metagenomes</taxon>
    </lineage>
</organism>
<dbReference type="EMBL" id="UINC01087729">
    <property type="protein sequence ID" value="SVC37335.1"/>
    <property type="molecule type" value="Genomic_DNA"/>
</dbReference>
<keyword evidence="1" id="KW-1133">Transmembrane helix</keyword>
<reference evidence="2" key="1">
    <citation type="submission" date="2018-05" db="EMBL/GenBank/DDBJ databases">
        <authorList>
            <person name="Lanie J.A."/>
            <person name="Ng W.-L."/>
            <person name="Kazmierczak K.M."/>
            <person name="Andrzejewski T.M."/>
            <person name="Davidsen T.M."/>
            <person name="Wayne K.J."/>
            <person name="Tettelin H."/>
            <person name="Glass J.I."/>
            <person name="Rusch D."/>
            <person name="Podicherti R."/>
            <person name="Tsui H.-C.T."/>
            <person name="Winkler M.E."/>
        </authorList>
    </citation>
    <scope>NUCLEOTIDE SEQUENCE</scope>
</reference>
<evidence type="ECO:0000313" key="2">
    <source>
        <dbReference type="EMBL" id="SVC37335.1"/>
    </source>
</evidence>
<keyword evidence="1" id="KW-0812">Transmembrane</keyword>
<feature type="non-terminal residue" evidence="2">
    <location>
        <position position="26"/>
    </location>
</feature>
<evidence type="ECO:0000256" key="1">
    <source>
        <dbReference type="SAM" id="Phobius"/>
    </source>
</evidence>
<gene>
    <name evidence="2" type="ORF">METZ01_LOCUS290189</name>
</gene>
<sequence length="26" mass="2777">MEGLFYLIADVGAPIAGALIMGFFIF</sequence>